<evidence type="ECO:0000313" key="2">
    <source>
        <dbReference type="Proteomes" id="UP000619260"/>
    </source>
</evidence>
<name>A0A8J3YHV7_9ACTN</name>
<evidence type="ECO:0000313" key="1">
    <source>
        <dbReference type="EMBL" id="GIJ44300.1"/>
    </source>
</evidence>
<accession>A0A8J3YHV7</accession>
<protein>
    <submittedName>
        <fullName evidence="1">Uncharacterized protein</fullName>
    </submittedName>
</protein>
<keyword evidence="2" id="KW-1185">Reference proteome</keyword>
<gene>
    <name evidence="1" type="ORF">Val02_11860</name>
</gene>
<reference evidence="1" key="1">
    <citation type="submission" date="2021-01" db="EMBL/GenBank/DDBJ databases">
        <title>Whole genome shotgun sequence of Virgisporangium aliadipatigenens NBRC 105644.</title>
        <authorList>
            <person name="Komaki H."/>
            <person name="Tamura T."/>
        </authorList>
    </citation>
    <scope>NUCLEOTIDE SEQUENCE</scope>
    <source>
        <strain evidence="1">NBRC 105644</strain>
    </source>
</reference>
<dbReference type="EMBL" id="BOPF01000003">
    <property type="protein sequence ID" value="GIJ44300.1"/>
    <property type="molecule type" value="Genomic_DNA"/>
</dbReference>
<sequence length="158" mass="17885">MSEVSFQTVPVPDRYVLRVYSCITEWTAEDQAVADGEVGAAGDDEVSLDPYEESWSLPEPEIWSAKDLKSLSQDSVKTARIVTKMLDFLATKPETFLRSDIIGREINVKAESVTAALRWLNRYFGSRYGRTDRPFTEMYGEYGVTVAQAKAWTDVRQN</sequence>
<organism evidence="1 2">
    <name type="scientific">Virgisporangium aliadipatigenens</name>
    <dbReference type="NCBI Taxonomy" id="741659"/>
    <lineage>
        <taxon>Bacteria</taxon>
        <taxon>Bacillati</taxon>
        <taxon>Actinomycetota</taxon>
        <taxon>Actinomycetes</taxon>
        <taxon>Micromonosporales</taxon>
        <taxon>Micromonosporaceae</taxon>
        <taxon>Virgisporangium</taxon>
    </lineage>
</organism>
<proteinExistence type="predicted"/>
<comment type="caution">
    <text evidence="1">The sequence shown here is derived from an EMBL/GenBank/DDBJ whole genome shotgun (WGS) entry which is preliminary data.</text>
</comment>
<dbReference type="AlphaFoldDB" id="A0A8J3YHV7"/>
<dbReference type="Proteomes" id="UP000619260">
    <property type="component" value="Unassembled WGS sequence"/>
</dbReference>